<comment type="caution">
    <text evidence="2">The sequence shown here is derived from an EMBL/GenBank/DDBJ whole genome shotgun (WGS) entry which is preliminary data.</text>
</comment>
<evidence type="ECO:0000313" key="3">
    <source>
        <dbReference type="Proteomes" id="UP001160148"/>
    </source>
</evidence>
<evidence type="ECO:0000313" key="2">
    <source>
        <dbReference type="EMBL" id="CAI6361654.1"/>
    </source>
</evidence>
<feature type="transmembrane region" description="Helical" evidence="1">
    <location>
        <begin position="12"/>
        <end position="32"/>
    </location>
</feature>
<evidence type="ECO:0000256" key="1">
    <source>
        <dbReference type="SAM" id="Phobius"/>
    </source>
</evidence>
<evidence type="ECO:0008006" key="4">
    <source>
        <dbReference type="Google" id="ProtNLM"/>
    </source>
</evidence>
<accession>A0AAV0WZW6</accession>
<keyword evidence="1" id="KW-0812">Transmembrane</keyword>
<protein>
    <recommendedName>
        <fullName evidence="4">Phosphatidate phosphatase</fullName>
    </recommendedName>
</protein>
<keyword evidence="1" id="KW-1133">Transmembrane helix</keyword>
<name>A0AAV0WZW6_9HEMI</name>
<dbReference type="AlphaFoldDB" id="A0AAV0WZW6"/>
<proteinExistence type="predicted"/>
<dbReference type="Proteomes" id="UP001160148">
    <property type="component" value="Unassembled WGS sequence"/>
</dbReference>
<keyword evidence="1" id="KW-0472">Membrane</keyword>
<gene>
    <name evidence="2" type="ORF">MEUPH1_LOCUS16810</name>
</gene>
<keyword evidence="3" id="KW-1185">Reference proteome</keyword>
<sequence>MDRDSKKLFHKVIVDLLCLGSVGFPVLMFYMFGSPYQRGFFCGDESIRYPFKESTVSSNILYTVGLGLPTLVVSNNLPIRSPDVSSMSINVHKMGSQYFVNNIVGT</sequence>
<dbReference type="EMBL" id="CARXXK010000003">
    <property type="protein sequence ID" value="CAI6361654.1"/>
    <property type="molecule type" value="Genomic_DNA"/>
</dbReference>
<reference evidence="2 3" key="1">
    <citation type="submission" date="2023-01" db="EMBL/GenBank/DDBJ databases">
        <authorList>
            <person name="Whitehead M."/>
        </authorList>
    </citation>
    <scope>NUCLEOTIDE SEQUENCE [LARGE SCALE GENOMIC DNA]</scope>
</reference>
<organism evidence="2 3">
    <name type="scientific">Macrosiphum euphorbiae</name>
    <name type="common">potato aphid</name>
    <dbReference type="NCBI Taxonomy" id="13131"/>
    <lineage>
        <taxon>Eukaryota</taxon>
        <taxon>Metazoa</taxon>
        <taxon>Ecdysozoa</taxon>
        <taxon>Arthropoda</taxon>
        <taxon>Hexapoda</taxon>
        <taxon>Insecta</taxon>
        <taxon>Pterygota</taxon>
        <taxon>Neoptera</taxon>
        <taxon>Paraneoptera</taxon>
        <taxon>Hemiptera</taxon>
        <taxon>Sternorrhyncha</taxon>
        <taxon>Aphidomorpha</taxon>
        <taxon>Aphidoidea</taxon>
        <taxon>Aphididae</taxon>
        <taxon>Macrosiphini</taxon>
        <taxon>Macrosiphum</taxon>
    </lineage>
</organism>